<dbReference type="GeneID" id="115884505"/>
<dbReference type="KEGG" id="soy:115884505"/>
<evidence type="ECO:0000313" key="3">
    <source>
        <dbReference type="Proteomes" id="UP000504635"/>
    </source>
</evidence>
<organism evidence="3 4">
    <name type="scientific">Sitophilus oryzae</name>
    <name type="common">Rice weevil</name>
    <name type="synonym">Curculio oryzae</name>
    <dbReference type="NCBI Taxonomy" id="7048"/>
    <lineage>
        <taxon>Eukaryota</taxon>
        <taxon>Metazoa</taxon>
        <taxon>Ecdysozoa</taxon>
        <taxon>Arthropoda</taxon>
        <taxon>Hexapoda</taxon>
        <taxon>Insecta</taxon>
        <taxon>Pterygota</taxon>
        <taxon>Neoptera</taxon>
        <taxon>Endopterygota</taxon>
        <taxon>Coleoptera</taxon>
        <taxon>Polyphaga</taxon>
        <taxon>Cucujiformia</taxon>
        <taxon>Curculionidae</taxon>
        <taxon>Dryophthorinae</taxon>
        <taxon>Sitophilus</taxon>
    </lineage>
</organism>
<feature type="region of interest" description="Disordered" evidence="1">
    <location>
        <begin position="78"/>
        <end position="100"/>
    </location>
</feature>
<evidence type="ECO:0000313" key="4">
    <source>
        <dbReference type="RefSeq" id="XP_030758962.1"/>
    </source>
</evidence>
<dbReference type="InParanoid" id="A0A6J2Y5Q0"/>
<evidence type="ECO:0000256" key="1">
    <source>
        <dbReference type="SAM" id="MobiDB-lite"/>
    </source>
</evidence>
<gene>
    <name evidence="4" type="primary">LOC115884505</name>
</gene>
<dbReference type="InterPro" id="IPR016187">
    <property type="entry name" value="CTDL_fold"/>
</dbReference>
<keyword evidence="2" id="KW-0732">Signal</keyword>
<keyword evidence="3" id="KW-1185">Reference proteome</keyword>
<accession>A0A6J2Y5Q0</accession>
<evidence type="ECO:0000256" key="2">
    <source>
        <dbReference type="SAM" id="SignalP"/>
    </source>
</evidence>
<feature type="signal peptide" evidence="2">
    <location>
        <begin position="1"/>
        <end position="18"/>
    </location>
</feature>
<reference evidence="4" key="1">
    <citation type="submission" date="2025-08" db="UniProtKB">
        <authorList>
            <consortium name="RefSeq"/>
        </authorList>
    </citation>
    <scope>IDENTIFICATION</scope>
    <source>
        <tissue evidence="4">Gonads</tissue>
    </source>
</reference>
<feature type="chain" id="PRO_5026665901" evidence="2">
    <location>
        <begin position="19"/>
        <end position="100"/>
    </location>
</feature>
<dbReference type="AlphaFoldDB" id="A0A6J2Y5Q0"/>
<dbReference type="Gene3D" id="3.10.100.10">
    <property type="entry name" value="Mannose-Binding Protein A, subunit A"/>
    <property type="match status" value="1"/>
</dbReference>
<dbReference type="InterPro" id="IPR016186">
    <property type="entry name" value="C-type_lectin-like/link_sf"/>
</dbReference>
<dbReference type="RefSeq" id="XP_030758962.1">
    <property type="nucleotide sequence ID" value="XM_030903102.1"/>
</dbReference>
<dbReference type="Proteomes" id="UP000504635">
    <property type="component" value="Unplaced"/>
</dbReference>
<sequence length="100" mass="11394">MIIFFLFFICCLIKGRNGIPPVDVYVHCREPCPNKTTYYVSSTQVEFVRAFVLCKERDMDLASIMSEKEELALKKHMEGTSKQAGPHNGFWLSGTRWGSG</sequence>
<dbReference type="SUPFAM" id="SSF56436">
    <property type="entry name" value="C-type lectin-like"/>
    <property type="match status" value="1"/>
</dbReference>
<dbReference type="CDD" id="cd00037">
    <property type="entry name" value="CLECT"/>
    <property type="match status" value="1"/>
</dbReference>
<proteinExistence type="predicted"/>
<protein>
    <submittedName>
        <fullName evidence="4">Uncharacterized protein LOC115884505</fullName>
    </submittedName>
</protein>
<name>A0A6J2Y5Q0_SITOR</name>